<reference evidence="1" key="1">
    <citation type="submission" date="2018-10" db="EMBL/GenBank/DDBJ databases">
        <title>Hidden diversity of soil giant viruses.</title>
        <authorList>
            <person name="Schulz F."/>
            <person name="Alteio L."/>
            <person name="Goudeau D."/>
            <person name="Ryan E.M."/>
            <person name="Malmstrom R.R."/>
            <person name="Blanchard J."/>
            <person name="Woyke T."/>
        </authorList>
    </citation>
    <scope>NUCLEOTIDE SEQUENCE</scope>
    <source>
        <strain evidence="1">SYV1</strain>
    </source>
</reference>
<evidence type="ECO:0000313" key="1">
    <source>
        <dbReference type="EMBL" id="AYV86822.1"/>
    </source>
</evidence>
<name>A0A3G5AHX5_9VIRU</name>
<protein>
    <submittedName>
        <fullName evidence="1">Uncharacterized protein</fullName>
    </submittedName>
</protein>
<organism evidence="1">
    <name type="scientific">Sylvanvirus sp</name>
    <dbReference type="NCBI Taxonomy" id="2487774"/>
    <lineage>
        <taxon>Viruses</taxon>
    </lineage>
</organism>
<accession>A0A3G5AHX5</accession>
<sequence>MYNVICTHEIDSPTQHTDMCDRCERAQKYVIKFLKSVNTNFMCPMEKEELEDLRQLILFRFTDIHSWVMEMKHDLNGWVAREQAELWYESMPFHISEQEKEVYLDKYKIIVQQAIDQGNVMALGDSATRLHWYPKHQFDERTMFTEIMERAIEWKNCPRALNAVATQLQGRDPLKTIRYFVRAIRGGNMYSQMNLDSHLRHKYDMNDVSRKVFIELLVEYQEQIDMFKHLKLQDMSQEGSIENIVQSFLLK</sequence>
<dbReference type="EMBL" id="MK072516">
    <property type="protein sequence ID" value="AYV86822.1"/>
    <property type="molecule type" value="Genomic_DNA"/>
</dbReference>
<proteinExistence type="predicted"/>
<gene>
    <name evidence="1" type="ORF">Sylvanvirus10_19</name>
</gene>